<protein>
    <submittedName>
        <fullName evidence="8">FGGY-family carbohydrate kinase</fullName>
    </submittedName>
</protein>
<evidence type="ECO:0000256" key="3">
    <source>
        <dbReference type="ARBA" id="ARBA00022679"/>
    </source>
</evidence>
<evidence type="ECO:0000256" key="1">
    <source>
        <dbReference type="ARBA" id="ARBA00009156"/>
    </source>
</evidence>
<dbReference type="Pfam" id="PF00370">
    <property type="entry name" value="FGGY_N"/>
    <property type="match status" value="1"/>
</dbReference>
<dbReference type="PIRSF" id="PIRSF000538">
    <property type="entry name" value="GlpK"/>
    <property type="match status" value="1"/>
</dbReference>
<dbReference type="SUPFAM" id="SSF53067">
    <property type="entry name" value="Actin-like ATPase domain"/>
    <property type="match status" value="2"/>
</dbReference>
<dbReference type="PROSITE" id="PS00445">
    <property type="entry name" value="FGGY_KINASES_2"/>
    <property type="match status" value="1"/>
</dbReference>
<dbReference type="InterPro" id="IPR050406">
    <property type="entry name" value="FGGY_Carb_Kinase"/>
</dbReference>
<dbReference type="InterPro" id="IPR018484">
    <property type="entry name" value="FGGY_N"/>
</dbReference>
<dbReference type="RefSeq" id="WP_260724063.1">
    <property type="nucleotide sequence ID" value="NZ_BAAABS010000052.1"/>
</dbReference>
<dbReference type="InterPro" id="IPR018483">
    <property type="entry name" value="Carb_kinase_FGGY_CS"/>
</dbReference>
<evidence type="ECO:0000259" key="7">
    <source>
        <dbReference type="Pfam" id="PF02782"/>
    </source>
</evidence>
<dbReference type="Gene3D" id="3.30.420.40">
    <property type="match status" value="2"/>
</dbReference>
<keyword evidence="2" id="KW-0119">Carbohydrate metabolism</keyword>
<dbReference type="GO" id="GO:0016301">
    <property type="term" value="F:kinase activity"/>
    <property type="evidence" value="ECO:0007669"/>
    <property type="project" value="UniProtKB-KW"/>
</dbReference>
<dbReference type="InterPro" id="IPR043129">
    <property type="entry name" value="ATPase_NBD"/>
</dbReference>
<keyword evidence="2" id="KW-0859">Xylose metabolism</keyword>
<evidence type="ECO:0000256" key="4">
    <source>
        <dbReference type="ARBA" id="ARBA00022777"/>
    </source>
</evidence>
<feature type="domain" description="Carbohydrate kinase FGGY C-terminal" evidence="7">
    <location>
        <begin position="259"/>
        <end position="439"/>
    </location>
</feature>
<keyword evidence="9" id="KW-1185">Reference proteome</keyword>
<evidence type="ECO:0000313" key="9">
    <source>
        <dbReference type="Proteomes" id="UP001058271"/>
    </source>
</evidence>
<evidence type="ECO:0000313" key="8">
    <source>
        <dbReference type="EMBL" id="UWZ34729.1"/>
    </source>
</evidence>
<dbReference type="InterPro" id="IPR018485">
    <property type="entry name" value="FGGY_C"/>
</dbReference>
<comment type="similarity">
    <text evidence="1 5">Belongs to the FGGY kinase family.</text>
</comment>
<dbReference type="Proteomes" id="UP001058271">
    <property type="component" value="Chromosome"/>
</dbReference>
<dbReference type="PANTHER" id="PTHR43095:SF5">
    <property type="entry name" value="XYLULOSE KINASE"/>
    <property type="match status" value="1"/>
</dbReference>
<gene>
    <name evidence="8" type="ORF">Drose_26420</name>
</gene>
<name>A0ABY5YZB6_9ACTN</name>
<feature type="domain" description="Carbohydrate kinase FGGY N-terminal" evidence="6">
    <location>
        <begin position="3"/>
        <end position="244"/>
    </location>
</feature>
<dbReference type="InterPro" id="IPR000577">
    <property type="entry name" value="Carb_kinase_FGGY"/>
</dbReference>
<accession>A0ABY5YZB6</accession>
<evidence type="ECO:0000259" key="6">
    <source>
        <dbReference type="Pfam" id="PF00370"/>
    </source>
</evidence>
<keyword evidence="4 5" id="KW-0418">Kinase</keyword>
<keyword evidence="3 5" id="KW-0808">Transferase</keyword>
<evidence type="ECO:0000256" key="5">
    <source>
        <dbReference type="RuleBase" id="RU003733"/>
    </source>
</evidence>
<dbReference type="EMBL" id="CP073721">
    <property type="protein sequence ID" value="UWZ34729.1"/>
    <property type="molecule type" value="Genomic_DNA"/>
</dbReference>
<dbReference type="CDD" id="cd07804">
    <property type="entry name" value="ASKHA_NBD_FGGY_RrXK-like"/>
    <property type="match status" value="1"/>
</dbReference>
<dbReference type="Pfam" id="PF02782">
    <property type="entry name" value="FGGY_C"/>
    <property type="match status" value="1"/>
</dbReference>
<organism evidence="8 9">
    <name type="scientific">Dactylosporangium roseum</name>
    <dbReference type="NCBI Taxonomy" id="47989"/>
    <lineage>
        <taxon>Bacteria</taxon>
        <taxon>Bacillati</taxon>
        <taxon>Actinomycetota</taxon>
        <taxon>Actinomycetes</taxon>
        <taxon>Micromonosporales</taxon>
        <taxon>Micromonosporaceae</taxon>
        <taxon>Dactylosporangium</taxon>
    </lineage>
</organism>
<reference evidence="8" key="1">
    <citation type="submission" date="2021-04" db="EMBL/GenBank/DDBJ databases">
        <title>Biosynthetic gene clusters of Dactylosporangioum roseum.</title>
        <authorList>
            <person name="Hartkoorn R.C."/>
            <person name="Beaudoing E."/>
            <person name="Hot D."/>
            <person name="Moureu S."/>
        </authorList>
    </citation>
    <scope>NUCLEOTIDE SEQUENCE</scope>
    <source>
        <strain evidence="8">NRRL B-16295</strain>
    </source>
</reference>
<evidence type="ECO:0000256" key="2">
    <source>
        <dbReference type="ARBA" id="ARBA00022629"/>
    </source>
</evidence>
<dbReference type="PANTHER" id="PTHR43095">
    <property type="entry name" value="SUGAR KINASE"/>
    <property type="match status" value="1"/>
</dbReference>
<sequence>MLVIGVDIGTSSTKGVLVTPDGDVLATATRAHGMSMPRPGWAEMDAEQVWWGDVVAVTRELTEAAGARPVAAVCVSGVGPCLLLTDAELRPVRPAVLYGIDMRATAEIERLTEHFGAEAILARGMSELTTQAVGPKLAWVRRHEPDAWQRARRWFSSNSYVVAKLTGAYVLDHHTASQCDPLYDMHRADWAHDWLAEVAPGLPAPRLAWPGEVVGHVLPAAAEATGLAPGTPVCAGTVDAWAEALSAGVRRPGDRMLMYGSTMFFVHMLATPAAHPGMWNTAGVYPGTWSTAAGMSTSGTLTDWVRRLTGGAPFAELVTAARNVPPGSDGLVLLPYFAGERTPIFDPRARGVVAGLTLNHGPGHLFRAAYEGIAYGIRQILDLLDATAGPAGRTVAVGGGTQGGLWTQIVSDVCGREQVVPAQSIGASYGDAQLAAVAAGLAPADADWAVEGRRVTPEPANHAVYAELAAIYDGLYPATRDAVHRLAALQENAGRGAGAS</sequence>
<proteinExistence type="inferred from homology"/>